<name>A0A840XLK5_9MICO</name>
<gene>
    <name evidence="1" type="ORF">BJ959_000275</name>
</gene>
<dbReference type="AlphaFoldDB" id="A0A840XLK5"/>
<evidence type="ECO:0000313" key="1">
    <source>
        <dbReference type="EMBL" id="MBB5616779.1"/>
    </source>
</evidence>
<organism evidence="1 2">
    <name type="scientific">Microcella frigidaquae</name>
    <dbReference type="NCBI Taxonomy" id="424758"/>
    <lineage>
        <taxon>Bacteria</taxon>
        <taxon>Bacillati</taxon>
        <taxon>Actinomycetota</taxon>
        <taxon>Actinomycetes</taxon>
        <taxon>Micrococcales</taxon>
        <taxon>Microbacteriaceae</taxon>
        <taxon>Microcella</taxon>
    </lineage>
</organism>
<sequence length="274" mass="28894">MTPDTDPRIPSRTDALRAELVAQAAESAPRAPAVTTGRVAVAAVLAFALAGATTGGAVAATGMLTPTSTVELSMEELRLISFPGAEMLGAPLVVTGSGETVVQLDDRPAEATGLALRVQCLDVGRYDIVINDVPESWVQCDTASEGVQSAGGFSQLFDLSFDLSGDGPQSVSVRGQGADRYVVWVSWAVLPEPVEASAAQRDALADGVVTREEYLAGLDRYVACMEASGWSVAVIDREADVVDYRIEAISGDDDARCYAAEFMELDMGWQLSRE</sequence>
<evidence type="ECO:0000313" key="2">
    <source>
        <dbReference type="Proteomes" id="UP000552883"/>
    </source>
</evidence>
<accession>A0A840XLK5</accession>
<proteinExistence type="predicted"/>
<dbReference type="RefSeq" id="WP_153981055.1">
    <property type="nucleotide sequence ID" value="NZ_BAAANZ010000001.1"/>
</dbReference>
<keyword evidence="2" id="KW-1185">Reference proteome</keyword>
<comment type="caution">
    <text evidence="1">The sequence shown here is derived from an EMBL/GenBank/DDBJ whole genome shotgun (WGS) entry which is preliminary data.</text>
</comment>
<dbReference type="OrthoDB" id="5117621at2"/>
<dbReference type="EMBL" id="JACHBS010000001">
    <property type="protein sequence ID" value="MBB5616779.1"/>
    <property type="molecule type" value="Genomic_DNA"/>
</dbReference>
<protein>
    <submittedName>
        <fullName evidence="1">Uncharacterized protein</fullName>
    </submittedName>
</protein>
<reference evidence="1 2" key="1">
    <citation type="submission" date="2020-08" db="EMBL/GenBank/DDBJ databases">
        <title>Sequencing the genomes of 1000 actinobacteria strains.</title>
        <authorList>
            <person name="Klenk H.-P."/>
        </authorList>
    </citation>
    <scope>NUCLEOTIDE SEQUENCE [LARGE SCALE GENOMIC DNA]</scope>
    <source>
        <strain evidence="1 2">DSM 23889</strain>
    </source>
</reference>
<dbReference type="Proteomes" id="UP000552883">
    <property type="component" value="Unassembled WGS sequence"/>
</dbReference>